<keyword evidence="3" id="KW-0456">Lyase</keyword>
<dbReference type="SUPFAM" id="SSF110857">
    <property type="entry name" value="Gamma-glutamyl cyclotransferase-like"/>
    <property type="match status" value="1"/>
</dbReference>
<dbReference type="EMBL" id="JABFTP020000186">
    <property type="protein sequence ID" value="KAL3289453.1"/>
    <property type="molecule type" value="Genomic_DNA"/>
</dbReference>
<sequence length="251" mass="28478">MSVGPTVSYLQDHVQDSETKCLWIFAYGSLCWRPGFHYHKSVRGYISGYSRKFWQGNTTHRGTEENPGRVATLIENKEGCVHGIAFAISEETAIPYLNKRECEMGGYVTTFAKFHSDHGQCFQVLLYVATQSNPQWLGDADLTEIAGQIIDCKGQSGHNVEYLIRLADFTRQHFPFCHDSHLFNLEKEVLKKLKAKNISVSTLMGNGEGCVQFVKREPRNSSPSLEEQPVRFESFQHAAKIPEKTLRCLNL</sequence>
<dbReference type="Pfam" id="PF04752">
    <property type="entry name" value="ChaC"/>
    <property type="match status" value="1"/>
</dbReference>
<proteinExistence type="inferred from homology"/>
<evidence type="ECO:0000313" key="5">
    <source>
        <dbReference type="EMBL" id="KAL3289453.1"/>
    </source>
</evidence>
<protein>
    <recommendedName>
        <fullName evidence="2">glutathione-specific gamma-glutamylcyclotransferase</fullName>
        <ecNumber evidence="2">4.3.2.7</ecNumber>
    </recommendedName>
</protein>
<organism evidence="5 6">
    <name type="scientific">Cryptolaemus montrouzieri</name>
    <dbReference type="NCBI Taxonomy" id="559131"/>
    <lineage>
        <taxon>Eukaryota</taxon>
        <taxon>Metazoa</taxon>
        <taxon>Ecdysozoa</taxon>
        <taxon>Arthropoda</taxon>
        <taxon>Hexapoda</taxon>
        <taxon>Insecta</taxon>
        <taxon>Pterygota</taxon>
        <taxon>Neoptera</taxon>
        <taxon>Endopterygota</taxon>
        <taxon>Coleoptera</taxon>
        <taxon>Polyphaga</taxon>
        <taxon>Cucujiformia</taxon>
        <taxon>Coccinelloidea</taxon>
        <taxon>Coccinellidae</taxon>
        <taxon>Scymninae</taxon>
        <taxon>Scymnini</taxon>
        <taxon>Cryptolaemus</taxon>
    </lineage>
</organism>
<reference evidence="5 6" key="1">
    <citation type="journal article" date="2021" name="BMC Biol.">
        <title>Horizontally acquired antibacterial genes associated with adaptive radiation of ladybird beetles.</title>
        <authorList>
            <person name="Li H.S."/>
            <person name="Tang X.F."/>
            <person name="Huang Y.H."/>
            <person name="Xu Z.Y."/>
            <person name="Chen M.L."/>
            <person name="Du X.Y."/>
            <person name="Qiu B.Y."/>
            <person name="Chen P.T."/>
            <person name="Zhang W."/>
            <person name="Slipinski A."/>
            <person name="Escalona H.E."/>
            <person name="Waterhouse R.M."/>
            <person name="Zwick A."/>
            <person name="Pang H."/>
        </authorList>
    </citation>
    <scope>NUCLEOTIDE SEQUENCE [LARGE SCALE GENOMIC DNA]</scope>
    <source>
        <strain evidence="5">SYSU2018</strain>
    </source>
</reference>
<dbReference type="Proteomes" id="UP001516400">
    <property type="component" value="Unassembled WGS sequence"/>
</dbReference>
<dbReference type="Gene3D" id="3.10.490.10">
    <property type="entry name" value="Gamma-glutamyl cyclotransferase-like"/>
    <property type="match status" value="1"/>
</dbReference>
<evidence type="ECO:0000256" key="3">
    <source>
        <dbReference type="ARBA" id="ARBA00023239"/>
    </source>
</evidence>
<name>A0ABD2PEP2_9CUCU</name>
<dbReference type="InterPro" id="IPR013024">
    <property type="entry name" value="GGCT-like"/>
</dbReference>
<comment type="similarity">
    <text evidence="1">Belongs to the gamma-glutamylcyclotransferase family. ChaC subfamily.</text>
</comment>
<keyword evidence="6" id="KW-1185">Reference proteome</keyword>
<dbReference type="PANTHER" id="PTHR12192">
    <property type="entry name" value="CATION TRANSPORT PROTEIN CHAC-RELATED"/>
    <property type="match status" value="1"/>
</dbReference>
<comment type="caution">
    <text evidence="5">The sequence shown here is derived from an EMBL/GenBank/DDBJ whole genome shotgun (WGS) entry which is preliminary data.</text>
</comment>
<dbReference type="InterPro" id="IPR036568">
    <property type="entry name" value="GGCT-like_sf"/>
</dbReference>
<dbReference type="GO" id="GO:0061928">
    <property type="term" value="F:glutathione specific gamma-glutamylcyclotransferase activity"/>
    <property type="evidence" value="ECO:0007669"/>
    <property type="project" value="UniProtKB-EC"/>
</dbReference>
<comment type="catalytic activity">
    <reaction evidence="4">
        <text>glutathione = L-cysteinylglycine + 5-oxo-L-proline</text>
        <dbReference type="Rhea" id="RHEA:47724"/>
        <dbReference type="ChEBI" id="CHEBI:57925"/>
        <dbReference type="ChEBI" id="CHEBI:58402"/>
        <dbReference type="ChEBI" id="CHEBI:61694"/>
        <dbReference type="EC" id="4.3.2.7"/>
    </reaction>
</comment>
<dbReference type="EC" id="4.3.2.7" evidence="2"/>
<dbReference type="InterPro" id="IPR006840">
    <property type="entry name" value="ChaC"/>
</dbReference>
<dbReference type="AlphaFoldDB" id="A0ABD2PEP2"/>
<accession>A0ABD2PEP2</accession>
<evidence type="ECO:0000313" key="6">
    <source>
        <dbReference type="Proteomes" id="UP001516400"/>
    </source>
</evidence>
<gene>
    <name evidence="5" type="ORF">HHI36_022877</name>
</gene>
<evidence type="ECO:0000256" key="4">
    <source>
        <dbReference type="ARBA" id="ARBA00048073"/>
    </source>
</evidence>
<evidence type="ECO:0000256" key="1">
    <source>
        <dbReference type="ARBA" id="ARBA00009662"/>
    </source>
</evidence>
<dbReference type="PANTHER" id="PTHR12192:SF26">
    <property type="entry name" value="GLUTATHIONE-SPECIFIC GAMMA-GLUTAMYLCYCLOTRANSFERASE 1"/>
    <property type="match status" value="1"/>
</dbReference>
<dbReference type="CDD" id="cd06661">
    <property type="entry name" value="GGCT_like"/>
    <property type="match status" value="1"/>
</dbReference>
<evidence type="ECO:0000256" key="2">
    <source>
        <dbReference type="ARBA" id="ARBA00012344"/>
    </source>
</evidence>